<protein>
    <submittedName>
        <fullName evidence="4">Uncharacterized protein</fullName>
    </submittedName>
</protein>
<dbReference type="EMBL" id="JAACJP010000062">
    <property type="protein sequence ID" value="KAF5368138.1"/>
    <property type="molecule type" value="Genomic_DNA"/>
</dbReference>
<dbReference type="GO" id="GO:0019887">
    <property type="term" value="F:protein kinase regulator activity"/>
    <property type="evidence" value="ECO:0007669"/>
    <property type="project" value="TreeGrafter"/>
</dbReference>
<name>A0A8H5LSS3_9AGAR</name>
<dbReference type="OrthoDB" id="3057860at2759"/>
<evidence type="ECO:0000313" key="4">
    <source>
        <dbReference type="EMBL" id="KAF5368138.1"/>
    </source>
</evidence>
<evidence type="ECO:0000256" key="1">
    <source>
        <dbReference type="ARBA" id="ARBA00022737"/>
    </source>
</evidence>
<dbReference type="PANTHER" id="PTHR23346:SF7">
    <property type="entry name" value="STALLED RIBOSOME SENSOR GCN1"/>
    <property type="match status" value="1"/>
</dbReference>
<dbReference type="Pfam" id="PF24916">
    <property type="entry name" value="HEAT_GCN1_fung"/>
    <property type="match status" value="1"/>
</dbReference>
<evidence type="ECO:0000313" key="5">
    <source>
        <dbReference type="Proteomes" id="UP000565441"/>
    </source>
</evidence>
<dbReference type="SUPFAM" id="SSF48371">
    <property type="entry name" value="ARM repeat"/>
    <property type="match status" value="1"/>
</dbReference>
<dbReference type="GO" id="GO:0034198">
    <property type="term" value="P:cellular response to amino acid starvation"/>
    <property type="evidence" value="ECO:0007669"/>
    <property type="project" value="TreeGrafter"/>
</dbReference>
<evidence type="ECO:0000259" key="2">
    <source>
        <dbReference type="Pfam" id="PF12074"/>
    </source>
</evidence>
<dbReference type="AlphaFoldDB" id="A0A8H5LSS3"/>
<comment type="caution">
    <text evidence="4">The sequence shown here is derived from an EMBL/GenBank/DDBJ whole genome shotgun (WGS) entry which is preliminary data.</text>
</comment>
<feature type="domain" description="GCN1-like HEAT repeats" evidence="3">
    <location>
        <begin position="509"/>
        <end position="604"/>
    </location>
</feature>
<dbReference type="InterPro" id="IPR011989">
    <property type="entry name" value="ARM-like"/>
</dbReference>
<sequence length="954" mass="105094">MTRTRRSILNVHRQSLLTFLNPGTDSGRSTHLRGPQKSRAFCALAGTVLVGEGVDFGVSPALEFAKALVPALEGGLKMFAGNLLNASAGPLEAYVATVVLLGPLARTGMFGMWRRHLEECNSEFNRASSTKSLFLLCEKVYQKITDATDEKWLLSAWEIAFVHFKADFAKSEQLRLCGKSQLGLVLLHLALDGSTPQIRREVNAVVTRCTANLPELTNRIVRDGLNTLLARGPPASARSGEESIMPWNKHSRLSALLLSAVKFPEEVELPVREDLIVKLIILGHHHLICGNSRQTWIDLCQKARTDPHDLTTKHLDKLFKLILGASAVDAKTLATAPSALWLAPEVFFPRIMEQLQVDMNPSLINSLTETDFGIWLTPNGMTYIDGTHTHSTSLSLIPPRGLTISHGTIANKRAASSKTLMKQQLALVTTQLEEEAKVRQHVASVQVNLHRGLMFVRSLVAAGTEQFPAQISKVAVLLLEGALEGGSPLVGREAFDTYLELAKCSSGCLDTLRSWVGVAALRSLEIEAVPEELQSEPLNLLILRVLYRLRTLSEQAPFDAATFSYAYPLLGWVLLKGGISVEEEKEALEQVALSLAIINFHSGDAIEKLLHVIRQQPKLSKDVSSTLVDLGEAIQASASQEELSVLFRGTLMQEVYVRNSCLQTLRPFKLTDLDWSPELLIACHGKDEQNARLARHLWEDNGLDDQALGDRTPDVRRGMLNAGTSIIDLHGAERLAALISIFENHLAQPSPATETDDHIKEAVIIFFGRVARHLDLSDPVYQASLTAFLMDDLLNSPKYATRRGAAYGLAGVLKGTGISGIKEFDIITRLRGVTEDKKRYEPRQGVMFAFETLSNTFGRLFEPYITYVLPLLLTLFGDTTSDVREATQDAARVIMGNMFSYGVKLILPSLLGGLDEKQWRTKKGSIELLGMMAYGSPRQLSLSALERDTTTIHL</sequence>
<evidence type="ECO:0000259" key="3">
    <source>
        <dbReference type="Pfam" id="PF24916"/>
    </source>
</evidence>
<keyword evidence="5" id="KW-1185">Reference proteome</keyword>
<keyword evidence="1" id="KW-0677">Repeat</keyword>
<dbReference type="InterPro" id="IPR056809">
    <property type="entry name" value="HEAT_GCN1_fung"/>
</dbReference>
<feature type="domain" description="Gcn1 N-terminal" evidence="2">
    <location>
        <begin position="39"/>
        <end position="314"/>
    </location>
</feature>
<dbReference type="GO" id="GO:0006417">
    <property type="term" value="P:regulation of translation"/>
    <property type="evidence" value="ECO:0007669"/>
    <property type="project" value="TreeGrafter"/>
</dbReference>
<dbReference type="Gene3D" id="1.25.10.10">
    <property type="entry name" value="Leucine-rich Repeat Variant"/>
    <property type="match status" value="1"/>
</dbReference>
<reference evidence="4 5" key="1">
    <citation type="journal article" date="2020" name="ISME J.">
        <title>Uncovering the hidden diversity of litter-decomposition mechanisms in mushroom-forming fungi.</title>
        <authorList>
            <person name="Floudas D."/>
            <person name="Bentzer J."/>
            <person name="Ahren D."/>
            <person name="Johansson T."/>
            <person name="Persson P."/>
            <person name="Tunlid A."/>
        </authorList>
    </citation>
    <scope>NUCLEOTIDE SEQUENCE [LARGE SCALE GENOMIC DNA]</scope>
    <source>
        <strain evidence="4 5">CBS 661.87</strain>
    </source>
</reference>
<dbReference type="Proteomes" id="UP000565441">
    <property type="component" value="Unassembled WGS sequence"/>
</dbReference>
<gene>
    <name evidence="4" type="ORF">D9615_010210</name>
</gene>
<dbReference type="Pfam" id="PF24987">
    <property type="entry name" value="HEAT_EF3_N"/>
    <property type="match status" value="1"/>
</dbReference>
<organism evidence="4 5">
    <name type="scientific">Tricholomella constricta</name>
    <dbReference type="NCBI Taxonomy" id="117010"/>
    <lineage>
        <taxon>Eukaryota</taxon>
        <taxon>Fungi</taxon>
        <taxon>Dikarya</taxon>
        <taxon>Basidiomycota</taxon>
        <taxon>Agaricomycotina</taxon>
        <taxon>Agaricomycetes</taxon>
        <taxon>Agaricomycetidae</taxon>
        <taxon>Agaricales</taxon>
        <taxon>Tricholomatineae</taxon>
        <taxon>Lyophyllaceae</taxon>
        <taxon>Tricholomella</taxon>
    </lineage>
</organism>
<dbReference type="PANTHER" id="PTHR23346">
    <property type="entry name" value="TRANSLATIONAL ACTIVATOR GCN1-RELATED"/>
    <property type="match status" value="1"/>
</dbReference>
<dbReference type="InterPro" id="IPR022716">
    <property type="entry name" value="Gcn1_N"/>
</dbReference>
<dbReference type="Pfam" id="PF12074">
    <property type="entry name" value="Gcn1_N"/>
    <property type="match status" value="1"/>
</dbReference>
<accession>A0A8H5LSS3</accession>
<dbReference type="InterPro" id="IPR016024">
    <property type="entry name" value="ARM-type_fold"/>
</dbReference>
<proteinExistence type="predicted"/>
<dbReference type="GO" id="GO:0005829">
    <property type="term" value="C:cytosol"/>
    <property type="evidence" value="ECO:0007669"/>
    <property type="project" value="TreeGrafter"/>
</dbReference>